<reference evidence="4" key="1">
    <citation type="submission" date="2023-01" db="EMBL/GenBank/DDBJ databases">
        <title>Whole genome sequence of Paucibacter sp. S2-9 isolated from pond sediment.</title>
        <authorList>
            <person name="Jung J.Y."/>
        </authorList>
    </citation>
    <scope>NUCLEOTIDE SEQUENCE</scope>
    <source>
        <strain evidence="4">S2-9</strain>
    </source>
</reference>
<evidence type="ECO:0000256" key="2">
    <source>
        <dbReference type="SAM" id="SignalP"/>
    </source>
</evidence>
<keyword evidence="5" id="KW-1185">Reference proteome</keyword>
<protein>
    <submittedName>
        <fullName evidence="4">Transporter substrate-binding domain-containing protein</fullName>
    </submittedName>
</protein>
<feature type="chain" id="PRO_5041640626" evidence="2">
    <location>
        <begin position="24"/>
        <end position="267"/>
    </location>
</feature>
<evidence type="ECO:0000313" key="5">
    <source>
        <dbReference type="Proteomes" id="UP001177769"/>
    </source>
</evidence>
<feature type="domain" description="Solute-binding protein family 3/N-terminal" evidence="3">
    <location>
        <begin position="31"/>
        <end position="260"/>
    </location>
</feature>
<dbReference type="PANTHER" id="PTHR35936">
    <property type="entry name" value="MEMBRANE-BOUND LYTIC MUREIN TRANSGLYCOSYLASE F"/>
    <property type="match status" value="1"/>
</dbReference>
<dbReference type="RefSeq" id="WP_285231109.1">
    <property type="nucleotide sequence ID" value="NZ_CP116346.1"/>
</dbReference>
<evidence type="ECO:0000313" key="4">
    <source>
        <dbReference type="EMBL" id="WIT10040.1"/>
    </source>
</evidence>
<proteinExistence type="predicted"/>
<dbReference type="PANTHER" id="PTHR35936:SF25">
    <property type="entry name" value="ABC TRANSPORTER SUBSTRATE-BINDING PROTEIN"/>
    <property type="match status" value="1"/>
</dbReference>
<evidence type="ECO:0000259" key="3">
    <source>
        <dbReference type="SMART" id="SM00062"/>
    </source>
</evidence>
<organism evidence="4 5">
    <name type="scientific">Paucibacter sediminis</name>
    <dbReference type="NCBI Taxonomy" id="3019553"/>
    <lineage>
        <taxon>Bacteria</taxon>
        <taxon>Pseudomonadati</taxon>
        <taxon>Pseudomonadota</taxon>
        <taxon>Betaproteobacteria</taxon>
        <taxon>Burkholderiales</taxon>
        <taxon>Sphaerotilaceae</taxon>
        <taxon>Roseateles</taxon>
    </lineage>
</organism>
<dbReference type="EMBL" id="CP116346">
    <property type="protein sequence ID" value="WIT10040.1"/>
    <property type="molecule type" value="Genomic_DNA"/>
</dbReference>
<dbReference type="SUPFAM" id="SSF53850">
    <property type="entry name" value="Periplasmic binding protein-like II"/>
    <property type="match status" value="1"/>
</dbReference>
<sequence>MNPRAVAATLLLALTGLAGLARAAAPACEKKLRWNDDPPFSMRLPDGAIGGVQIDINVEALRRMGCGVKLVEMPFARALVELEHGDLDVLAGAFRRPEREAYAWFSTPALHSRNMLYIRRADAARWPFKSLLELRGSPFRLGAQIGVVYGPDYAALMRDEVFARGVSKVSNRHGLWQMLERGRIDGVIADELTAEFELAGLKLSDKLLKTLVMVSDEPAPTAFSMRSTDPGFVERYNSTIEAMRRDGSLQRIVQRYLGAEAAAAALP</sequence>
<dbReference type="Gene3D" id="3.40.190.10">
    <property type="entry name" value="Periplasmic binding protein-like II"/>
    <property type="match status" value="2"/>
</dbReference>
<dbReference type="KEGG" id="pais:PFX98_13955"/>
<evidence type="ECO:0000256" key="1">
    <source>
        <dbReference type="ARBA" id="ARBA00022729"/>
    </source>
</evidence>
<dbReference type="Proteomes" id="UP001177769">
    <property type="component" value="Chromosome"/>
</dbReference>
<accession>A0AA95SMD6</accession>
<name>A0AA95SMD6_9BURK</name>
<dbReference type="InterPro" id="IPR001638">
    <property type="entry name" value="Solute-binding_3/MltF_N"/>
</dbReference>
<dbReference type="AlphaFoldDB" id="A0AA95SMD6"/>
<gene>
    <name evidence="4" type="ORF">PFX98_13955</name>
</gene>
<keyword evidence="1 2" id="KW-0732">Signal</keyword>
<feature type="signal peptide" evidence="2">
    <location>
        <begin position="1"/>
        <end position="23"/>
    </location>
</feature>
<dbReference type="Pfam" id="PF00497">
    <property type="entry name" value="SBP_bac_3"/>
    <property type="match status" value="1"/>
</dbReference>
<dbReference type="SMART" id="SM00062">
    <property type="entry name" value="PBPb"/>
    <property type="match status" value="1"/>
</dbReference>